<dbReference type="CDD" id="cd06222">
    <property type="entry name" value="RNase_H_like"/>
    <property type="match status" value="1"/>
</dbReference>
<evidence type="ECO:0000259" key="2">
    <source>
        <dbReference type="Pfam" id="PF13456"/>
    </source>
</evidence>
<organism evidence="3 4">
    <name type="scientific">Brassica cretica</name>
    <name type="common">Mustard</name>
    <dbReference type="NCBI Taxonomy" id="69181"/>
    <lineage>
        <taxon>Eukaryota</taxon>
        <taxon>Viridiplantae</taxon>
        <taxon>Streptophyta</taxon>
        <taxon>Embryophyta</taxon>
        <taxon>Tracheophyta</taxon>
        <taxon>Spermatophyta</taxon>
        <taxon>Magnoliopsida</taxon>
        <taxon>eudicotyledons</taxon>
        <taxon>Gunneridae</taxon>
        <taxon>Pentapetalae</taxon>
        <taxon>rosids</taxon>
        <taxon>malvids</taxon>
        <taxon>Brassicales</taxon>
        <taxon>Brassicaceae</taxon>
        <taxon>Brassiceae</taxon>
        <taxon>Brassica</taxon>
    </lineage>
</organism>
<dbReference type="InterPro" id="IPR036397">
    <property type="entry name" value="RNaseH_sf"/>
</dbReference>
<evidence type="ECO:0000256" key="1">
    <source>
        <dbReference type="SAM" id="MobiDB-lite"/>
    </source>
</evidence>
<dbReference type="AlphaFoldDB" id="A0A8S9RAX0"/>
<dbReference type="PANTHER" id="PTHR47074">
    <property type="entry name" value="BNAC02G40300D PROTEIN"/>
    <property type="match status" value="1"/>
</dbReference>
<name>A0A8S9RAX0_BRACR</name>
<dbReference type="GO" id="GO:0004523">
    <property type="term" value="F:RNA-DNA hybrid ribonuclease activity"/>
    <property type="evidence" value="ECO:0007669"/>
    <property type="project" value="InterPro"/>
</dbReference>
<dbReference type="Pfam" id="PF13456">
    <property type="entry name" value="RVT_3"/>
    <property type="match status" value="1"/>
</dbReference>
<proteinExistence type="predicted"/>
<dbReference type="SUPFAM" id="SSF53098">
    <property type="entry name" value="Ribonuclease H-like"/>
    <property type="match status" value="1"/>
</dbReference>
<comment type="caution">
    <text evidence="3">The sequence shown here is derived from an EMBL/GenBank/DDBJ whole genome shotgun (WGS) entry which is preliminary data.</text>
</comment>
<accession>A0A8S9RAX0</accession>
<feature type="region of interest" description="Disordered" evidence="1">
    <location>
        <begin position="58"/>
        <end position="77"/>
    </location>
</feature>
<feature type="compositionally biased region" description="Basic residues" evidence="1">
    <location>
        <begin position="62"/>
        <end position="75"/>
    </location>
</feature>
<dbReference type="PANTHER" id="PTHR47074:SF49">
    <property type="entry name" value="POLYNUCLEOTIDYL TRANSFERASE, RIBONUCLEASE H-LIKE SUPERFAMILY PROTEIN"/>
    <property type="match status" value="1"/>
</dbReference>
<dbReference type="InterPro" id="IPR044730">
    <property type="entry name" value="RNase_H-like_dom_plant"/>
</dbReference>
<dbReference type="GO" id="GO:0003676">
    <property type="term" value="F:nucleic acid binding"/>
    <property type="evidence" value="ECO:0007669"/>
    <property type="project" value="InterPro"/>
</dbReference>
<protein>
    <recommendedName>
        <fullName evidence="2">RNase H type-1 domain-containing protein</fullName>
    </recommendedName>
</protein>
<dbReference type="Gene3D" id="3.30.420.10">
    <property type="entry name" value="Ribonuclease H-like superfamily/Ribonuclease H"/>
    <property type="match status" value="1"/>
</dbReference>
<dbReference type="InterPro" id="IPR012337">
    <property type="entry name" value="RNaseH-like_sf"/>
</dbReference>
<gene>
    <name evidence="3" type="ORF">F2Q69_00058520</name>
</gene>
<evidence type="ECO:0000313" key="4">
    <source>
        <dbReference type="Proteomes" id="UP000712600"/>
    </source>
</evidence>
<feature type="domain" description="RNase H type-1" evidence="2">
    <location>
        <begin position="145"/>
        <end position="239"/>
    </location>
</feature>
<dbReference type="InterPro" id="IPR002156">
    <property type="entry name" value="RNaseH_domain"/>
</dbReference>
<dbReference type="EMBL" id="QGKX02000095">
    <property type="protein sequence ID" value="KAF3569895.1"/>
    <property type="molecule type" value="Genomic_DNA"/>
</dbReference>
<dbReference type="InterPro" id="IPR052929">
    <property type="entry name" value="RNase_H-like_EbsB-rel"/>
</dbReference>
<reference evidence="3" key="1">
    <citation type="submission" date="2019-12" db="EMBL/GenBank/DDBJ databases">
        <title>Genome sequencing and annotation of Brassica cretica.</title>
        <authorList>
            <person name="Studholme D.J."/>
            <person name="Sarris P."/>
        </authorList>
    </citation>
    <scope>NUCLEOTIDE SEQUENCE</scope>
    <source>
        <strain evidence="3">PFS-109/04</strain>
        <tissue evidence="3">Leaf</tissue>
    </source>
</reference>
<evidence type="ECO:0000313" key="3">
    <source>
        <dbReference type="EMBL" id="KAF3569895.1"/>
    </source>
</evidence>
<sequence length="257" mass="28453">MKYGTRKAAIVAKRKVDSLVAEEYTKNAMVAAYVGSVSPVIDTDDIIELTGQLSELDMLRPSSRRPPGRPHKKPFLSRGQVRMSTPLRVSLYHGAWQPNGDGYWIFQSKPSDLGCSSQPSQSAQSAQSTSALQPPQAITGTVCFTDAAWSQATNRACCGWCFMNRENVAFLQDARAFEFISSPLMAEAIAIRSALLHALEAEILEICIKSDCQALIAALSSKRHPADLYGITWDIETTLTFYPYFILFHFEISEIFS</sequence>
<dbReference type="Proteomes" id="UP000712600">
    <property type="component" value="Unassembled WGS sequence"/>
</dbReference>